<organism evidence="1 2">
    <name type="scientific">Trichonephila clavipes</name>
    <name type="common">Golden silk orbweaver</name>
    <name type="synonym">Nephila clavipes</name>
    <dbReference type="NCBI Taxonomy" id="2585209"/>
    <lineage>
        <taxon>Eukaryota</taxon>
        <taxon>Metazoa</taxon>
        <taxon>Ecdysozoa</taxon>
        <taxon>Arthropoda</taxon>
        <taxon>Chelicerata</taxon>
        <taxon>Arachnida</taxon>
        <taxon>Araneae</taxon>
        <taxon>Araneomorphae</taxon>
        <taxon>Entelegynae</taxon>
        <taxon>Araneoidea</taxon>
        <taxon>Nephilidae</taxon>
        <taxon>Trichonephila</taxon>
    </lineage>
</organism>
<accession>A0A8X6V852</accession>
<dbReference type="EMBL" id="BMAU01021202">
    <property type="protein sequence ID" value="GFX98432.1"/>
    <property type="molecule type" value="Genomic_DNA"/>
</dbReference>
<dbReference type="Proteomes" id="UP000887159">
    <property type="component" value="Unassembled WGS sequence"/>
</dbReference>
<comment type="caution">
    <text evidence="1">The sequence shown here is derived from an EMBL/GenBank/DDBJ whole genome shotgun (WGS) entry which is preliminary data.</text>
</comment>
<evidence type="ECO:0000313" key="1">
    <source>
        <dbReference type="EMBL" id="GFX98432.1"/>
    </source>
</evidence>
<keyword evidence="2" id="KW-1185">Reference proteome</keyword>
<gene>
    <name evidence="1" type="ORF">TNCV_4002011</name>
</gene>
<reference evidence="1" key="1">
    <citation type="submission" date="2020-08" db="EMBL/GenBank/DDBJ databases">
        <title>Multicomponent nature underlies the extraordinary mechanical properties of spider dragline silk.</title>
        <authorList>
            <person name="Kono N."/>
            <person name="Nakamura H."/>
            <person name="Mori M."/>
            <person name="Yoshida Y."/>
            <person name="Ohtoshi R."/>
            <person name="Malay A.D."/>
            <person name="Moran D.A.P."/>
            <person name="Tomita M."/>
            <person name="Numata K."/>
            <person name="Arakawa K."/>
        </authorList>
    </citation>
    <scope>NUCLEOTIDE SEQUENCE</scope>
</reference>
<dbReference type="AlphaFoldDB" id="A0A8X6V852"/>
<proteinExistence type="predicted"/>
<sequence length="96" mass="11009">MRNVEPGFEYRSENTGKVLLRHGVTLNSHQATSPFVMLVEREERWVGPDPAGCSPSKLRWNGAISHCHLYGAHSSPYLRHWVDHNSLKKLEVDRTM</sequence>
<protein>
    <submittedName>
        <fullName evidence="1">Uncharacterized protein</fullName>
    </submittedName>
</protein>
<name>A0A8X6V852_TRICX</name>
<evidence type="ECO:0000313" key="2">
    <source>
        <dbReference type="Proteomes" id="UP000887159"/>
    </source>
</evidence>